<dbReference type="EMBL" id="JAFCMP010000021">
    <property type="protein sequence ID" value="KAG5191371.1"/>
    <property type="molecule type" value="Genomic_DNA"/>
</dbReference>
<name>A0A835ZEA5_9STRA</name>
<reference evidence="1" key="1">
    <citation type="submission" date="2021-02" db="EMBL/GenBank/DDBJ databases">
        <title>First Annotated Genome of the Yellow-green Alga Tribonema minus.</title>
        <authorList>
            <person name="Mahan K.M."/>
        </authorList>
    </citation>
    <scope>NUCLEOTIDE SEQUENCE</scope>
    <source>
        <strain evidence="1">UTEX B ZZ1240</strain>
    </source>
</reference>
<sequence>MLHSSILLARRRGGGLGCWALLWRCISLGWSAVTLTRRNANWFNKEKYQLIHGETTRIPKSRNEGTPYTQRVVSIRVRTLNMSTMDPQALAAHLRAETHHQVEIIGKAAAPTRARAALASAVKTDDSATIYIVRHNASVAQLQKLLSWPSISVRRINYFICFDGLLMPVLGGVMCEDILSSIKAWMKRDKDDGCDLECGSQGKSYVVCPRENCHKAICNSCFIQYSRGQGTSKGAELTCAFCKSPYFGDLEARMSSASDMESRLRLSDVADRGCDYDTYVNQDSDIAQDLLGEQYFATSGGDDNVAGEAMHAHLVSMSAPPLRQVCDIGDIKRWIAEVMKFDGCAGEKVTLTWARCGMRGAMIMIGNGAGNADFELSGDDIICTTLAEHEFAQQMRQMCARAPTLKVALVARRHRVDSYPAPPSGETRRCLMRIESAVWAADTGFTLVPLQSFTQQVERLGISSNAYSEIGGGPALVDDAITSSTVAAAIADAFSAEPTTYVKVTFGTADGITFCRMLRFDADGRKWLPGAADACTSIMRSVERHCGDESKLASITCRAFSTNGCMRVCIWGIFSPAVGEVVMRRLHASEVEWAQCTHPVTGARMKHEKNTTYM</sequence>
<dbReference type="Proteomes" id="UP000664859">
    <property type="component" value="Unassembled WGS sequence"/>
</dbReference>
<proteinExistence type="predicted"/>
<gene>
    <name evidence="1" type="ORF">JKP88DRAFT_251703</name>
</gene>
<evidence type="ECO:0000313" key="2">
    <source>
        <dbReference type="Proteomes" id="UP000664859"/>
    </source>
</evidence>
<organism evidence="1 2">
    <name type="scientific">Tribonema minus</name>
    <dbReference type="NCBI Taxonomy" id="303371"/>
    <lineage>
        <taxon>Eukaryota</taxon>
        <taxon>Sar</taxon>
        <taxon>Stramenopiles</taxon>
        <taxon>Ochrophyta</taxon>
        <taxon>PX clade</taxon>
        <taxon>Xanthophyceae</taxon>
        <taxon>Tribonematales</taxon>
        <taxon>Tribonemataceae</taxon>
        <taxon>Tribonema</taxon>
    </lineage>
</organism>
<protein>
    <submittedName>
        <fullName evidence="1">Uncharacterized protein</fullName>
    </submittedName>
</protein>
<keyword evidence="2" id="KW-1185">Reference proteome</keyword>
<accession>A0A835ZEA5</accession>
<comment type="caution">
    <text evidence="1">The sequence shown here is derived from an EMBL/GenBank/DDBJ whole genome shotgun (WGS) entry which is preliminary data.</text>
</comment>
<evidence type="ECO:0000313" key="1">
    <source>
        <dbReference type="EMBL" id="KAG5191371.1"/>
    </source>
</evidence>
<dbReference type="AlphaFoldDB" id="A0A835ZEA5"/>